<dbReference type="InterPro" id="IPR002182">
    <property type="entry name" value="NB-ARC"/>
</dbReference>
<dbReference type="SMART" id="SM00028">
    <property type="entry name" value="TPR"/>
    <property type="match status" value="7"/>
</dbReference>
<feature type="domain" description="HTH cro/C1-type" evidence="2">
    <location>
        <begin position="40"/>
        <end position="84"/>
    </location>
</feature>
<dbReference type="CDD" id="cd00093">
    <property type="entry name" value="HTH_XRE"/>
    <property type="match status" value="1"/>
</dbReference>
<dbReference type="PANTHER" id="PTHR47691:SF3">
    <property type="entry name" value="HTH-TYPE TRANSCRIPTIONAL REGULATOR RV0890C-RELATED"/>
    <property type="match status" value="1"/>
</dbReference>
<reference evidence="3" key="1">
    <citation type="submission" date="2022-08" db="EMBL/GenBank/DDBJ databases">
        <authorList>
            <person name="Tistechok S."/>
            <person name="Samborskyy M."/>
            <person name="Roman I."/>
        </authorList>
    </citation>
    <scope>NUCLEOTIDE SEQUENCE</scope>
    <source>
        <strain evidence="3">DSM 103496</strain>
    </source>
</reference>
<dbReference type="PROSITE" id="PS50005">
    <property type="entry name" value="TPR"/>
    <property type="match status" value="1"/>
</dbReference>
<organism evidence="3 4">
    <name type="scientific">Umezawaea endophytica</name>
    <dbReference type="NCBI Taxonomy" id="1654476"/>
    <lineage>
        <taxon>Bacteria</taxon>
        <taxon>Bacillati</taxon>
        <taxon>Actinomycetota</taxon>
        <taxon>Actinomycetes</taxon>
        <taxon>Pseudonocardiales</taxon>
        <taxon>Pseudonocardiaceae</taxon>
        <taxon>Umezawaea</taxon>
    </lineage>
</organism>
<sequence length="864" mass="92926">MGAVRGGPDPGSVETSADLVRELDLLRVRAAAGSRKARVTLEDLAARVALPRSTVHAYVSGVTTAPADVLDRVVIALGASPAEQAAWSEAWFRVVRGSRKRTAVPRQLPPDVSAFTGRAEALAELDRLLGEAGRRAVVVSAIAGTAGVGKTALAVHWAHRVADRFPDGQLYLDLRGYDAPTSTADALAALLGDLGVSGADLPQTLAGRVSRYRTLLADRRALVVLDNANSPEQVRDLLPGNARCFVLITSRDALTGLVARDGARRVDLDLLTADEAAALLRGVLGDRVDAEPEAVRDLAELCARLPLALRIAAAHVLGGRRTIADHVTALRSGDRLTALEVPGDPGTAVRAAIDLSYRALDPAARRTFRLMGLMPGHDVTAPVVAALTDTADVGRTLRDLTAAHLVDEHVPGRYTFHDLLRLYAVEKCEDEEPARARVLEHYAARALEATQLVYPTPHRRVLGVPEPTFTDAAEANRWLADEFTTLVACARVADSPLTAARLCTALYPTLEQHRLMADWFGTARSVLATTRRHDHAIGQVYALTALGSAHWCVCEYDDALVHLTEARAVVDRAGLTDLLPFVLTHLGRAYISMGRLRDSATTYRHVLDATPPTDPSTSARLAILANVHWELGDLRVAYDLHEQAIQHAQSPSHELCARARAGLSAQALGFVDQAVEHYLTGLTLCHELDDPPERAGILSNLAGTYRDLGRHQDALRTARESLEISTRIGMLRTRTSGHHVLGSTHLLLGDHDTALTELHTSLDLATTASHPRGRGDALVSLAELHHALGDHDLARKLAREALDLSRGTGHKLIEGEAQRVLAEADHASGRDGLRSATAARDLHQRSGYALGLKRAEATLARLRG</sequence>
<dbReference type="PRINTS" id="PR00364">
    <property type="entry name" value="DISEASERSIST"/>
</dbReference>
<accession>A0A9X3A2N6</accession>
<proteinExistence type="predicted"/>
<gene>
    <name evidence="3" type="ORF">NZH93_20570</name>
</gene>
<protein>
    <submittedName>
        <fullName evidence="3">Tetratricopeptide repeat protein</fullName>
    </submittedName>
</protein>
<evidence type="ECO:0000259" key="2">
    <source>
        <dbReference type="PROSITE" id="PS50943"/>
    </source>
</evidence>
<dbReference type="InterPro" id="IPR001387">
    <property type="entry name" value="Cro/C1-type_HTH"/>
</dbReference>
<dbReference type="SUPFAM" id="SSF52540">
    <property type="entry name" value="P-loop containing nucleoside triphosphate hydrolases"/>
    <property type="match status" value="1"/>
</dbReference>
<dbReference type="SUPFAM" id="SSF48452">
    <property type="entry name" value="TPR-like"/>
    <property type="match status" value="2"/>
</dbReference>
<dbReference type="InterPro" id="IPR011990">
    <property type="entry name" value="TPR-like_helical_dom_sf"/>
</dbReference>
<dbReference type="Pfam" id="PF13424">
    <property type="entry name" value="TPR_12"/>
    <property type="match status" value="2"/>
</dbReference>
<evidence type="ECO:0000313" key="3">
    <source>
        <dbReference type="EMBL" id="MCS7479263.1"/>
    </source>
</evidence>
<keyword evidence="1" id="KW-0802">TPR repeat</keyword>
<comment type="caution">
    <text evidence="3">The sequence shown here is derived from an EMBL/GenBank/DDBJ whole genome shotgun (WGS) entry which is preliminary data.</text>
</comment>
<dbReference type="PANTHER" id="PTHR47691">
    <property type="entry name" value="REGULATOR-RELATED"/>
    <property type="match status" value="1"/>
</dbReference>
<dbReference type="InterPro" id="IPR019734">
    <property type="entry name" value="TPR_rpt"/>
</dbReference>
<evidence type="ECO:0000256" key="1">
    <source>
        <dbReference type="PROSITE-ProRule" id="PRU00339"/>
    </source>
</evidence>
<dbReference type="InterPro" id="IPR027417">
    <property type="entry name" value="P-loop_NTPase"/>
</dbReference>
<dbReference type="Gene3D" id="1.25.40.10">
    <property type="entry name" value="Tetratricopeptide repeat domain"/>
    <property type="match status" value="2"/>
</dbReference>
<dbReference type="Gene3D" id="3.40.50.300">
    <property type="entry name" value="P-loop containing nucleotide triphosphate hydrolases"/>
    <property type="match status" value="1"/>
</dbReference>
<dbReference type="Pfam" id="PF00931">
    <property type="entry name" value="NB-ARC"/>
    <property type="match status" value="1"/>
</dbReference>
<evidence type="ECO:0000313" key="4">
    <source>
        <dbReference type="Proteomes" id="UP001141259"/>
    </source>
</evidence>
<dbReference type="RefSeq" id="WP_259624766.1">
    <property type="nucleotide sequence ID" value="NZ_JANYMP010000009.1"/>
</dbReference>
<keyword evidence="4" id="KW-1185">Reference proteome</keyword>
<dbReference type="AlphaFoldDB" id="A0A9X3A2N6"/>
<dbReference type="EMBL" id="JANYMP010000009">
    <property type="protein sequence ID" value="MCS7479263.1"/>
    <property type="molecule type" value="Genomic_DNA"/>
</dbReference>
<name>A0A9X3A2N6_9PSEU</name>
<feature type="repeat" description="TPR" evidence="1">
    <location>
        <begin position="580"/>
        <end position="613"/>
    </location>
</feature>
<dbReference type="GO" id="GO:0043531">
    <property type="term" value="F:ADP binding"/>
    <property type="evidence" value="ECO:0007669"/>
    <property type="project" value="InterPro"/>
</dbReference>
<dbReference type="PROSITE" id="PS50943">
    <property type="entry name" value="HTH_CROC1"/>
    <property type="match status" value="1"/>
</dbReference>
<dbReference type="SMART" id="SM00530">
    <property type="entry name" value="HTH_XRE"/>
    <property type="match status" value="1"/>
</dbReference>
<dbReference type="Proteomes" id="UP001141259">
    <property type="component" value="Unassembled WGS sequence"/>
</dbReference>